<dbReference type="InterPro" id="IPR002314">
    <property type="entry name" value="aa-tRNA-synt_IIb"/>
</dbReference>
<dbReference type="InterPro" id="IPR017449">
    <property type="entry name" value="Pro-tRNA_synth_II"/>
</dbReference>
<sequence>MYLLPQRKKNYSKWYNELVAKADLAEISGVRGCMIVKSFGFSIWEKMQEVLDKMFKDTGHKNVYFPLFIPKSYLSKEISYADGFAKECAVVTHYRLKTSTRGNIIVDPLAKLEEELIIRPTSEPIVWESFRRWIQSYRDLPILLNQWANVVRWEMRTRLFLRTSEFLWQEGHTAHDSRNEAITETEKMLEVYTEFSEKLLAIPVIQGFKSSMERFSGAKQTYCIEAMMQDGKSLQVGTSHFLGQKFSKAFDVKFTDKFGEQNYVWATSWGCSTRLMGAMIMAHSDDHGLILPPKIAPIQLVIIPIFVNQIQLDAIEKVVLPIKRSLEKQGISVIYDNRERYSWGCKLNEYEVKGIPLRIIVGQKEIENREVEIFRRDTMVKNMLPQKGLVNSISELLEEIQKNMFQKALVRRNYLTTEIDSYEDFKEILDAKGGFLSAFWDGSIETEEKIKKETTASIRCIPFNRKQEKGLCIFSGRPSFQRVFFAKSY</sequence>
<keyword evidence="11" id="KW-1185">Reference proteome</keyword>
<evidence type="ECO:0000256" key="4">
    <source>
        <dbReference type="ARBA" id="ARBA00022840"/>
    </source>
</evidence>
<dbReference type="InterPro" id="IPR036621">
    <property type="entry name" value="Anticodon-bd_dom_sf"/>
</dbReference>
<keyword evidence="4 8" id="KW-0067">ATP-binding</keyword>
<dbReference type="PATRIC" id="fig|1133592.3.peg.237"/>
<evidence type="ECO:0000256" key="5">
    <source>
        <dbReference type="ARBA" id="ARBA00022917"/>
    </source>
</evidence>
<accession>L7VGA5</accession>
<comment type="function">
    <text evidence="8">Catalyzes the attachment of proline to tRNA(Pro) in a two-step reaction: proline is first activated by ATP to form Pro-AMP and then transferred to the acceptor end of tRNA(Pro).</text>
</comment>
<dbReference type="Gene3D" id="3.30.110.30">
    <property type="entry name" value="C-terminal domain of ProRS"/>
    <property type="match status" value="1"/>
</dbReference>
<dbReference type="CDD" id="cd00778">
    <property type="entry name" value="ProRS_core_arch_euk"/>
    <property type="match status" value="1"/>
</dbReference>
<reference evidence="10 11" key="1">
    <citation type="journal article" date="2013" name="Environ. Microbiol.">
        <title>The nutrient supplying capabilities of Uzinura, an endosymbiont of armoured scale insects.</title>
        <authorList>
            <person name="Sabree Z.L."/>
            <person name="Huang C.Y."/>
            <person name="Okusu A."/>
            <person name="Moran N.A."/>
            <person name="Normark B.B."/>
        </authorList>
    </citation>
    <scope>NUCLEOTIDE SEQUENCE [LARGE SCALE GENOMIC DNA]</scope>
    <source>
        <strain evidence="10 11">ASNER</strain>
    </source>
</reference>
<comment type="similarity">
    <text evidence="8">Belongs to the class-II aminoacyl-tRNA synthetase family. ProS type 3 subfamily.</text>
</comment>
<comment type="catalytic activity">
    <reaction evidence="7 8">
        <text>tRNA(Pro) + L-proline + ATP = L-prolyl-tRNA(Pro) + AMP + diphosphate</text>
        <dbReference type="Rhea" id="RHEA:14305"/>
        <dbReference type="Rhea" id="RHEA-COMP:9700"/>
        <dbReference type="Rhea" id="RHEA-COMP:9702"/>
        <dbReference type="ChEBI" id="CHEBI:30616"/>
        <dbReference type="ChEBI" id="CHEBI:33019"/>
        <dbReference type="ChEBI" id="CHEBI:60039"/>
        <dbReference type="ChEBI" id="CHEBI:78442"/>
        <dbReference type="ChEBI" id="CHEBI:78532"/>
        <dbReference type="ChEBI" id="CHEBI:456215"/>
        <dbReference type="EC" id="6.1.1.15"/>
    </reaction>
</comment>
<dbReference type="InterPro" id="IPR004154">
    <property type="entry name" value="Anticodon-bd"/>
</dbReference>
<comment type="domain">
    <text evidence="8">Consists of three domains: the N-terminal catalytic domain, the anticodon-binding domain and the C-terminal extension.</text>
</comment>
<dbReference type="HOGENOM" id="CLU_001882_4_2_10"/>
<evidence type="ECO:0000256" key="1">
    <source>
        <dbReference type="ARBA" id="ARBA00022490"/>
    </source>
</evidence>
<dbReference type="GO" id="GO:0005737">
    <property type="term" value="C:cytoplasm"/>
    <property type="evidence" value="ECO:0007669"/>
    <property type="project" value="UniProtKB-SubCell"/>
</dbReference>
<evidence type="ECO:0000256" key="7">
    <source>
        <dbReference type="ARBA" id="ARBA00047671"/>
    </source>
</evidence>
<evidence type="ECO:0000256" key="6">
    <source>
        <dbReference type="ARBA" id="ARBA00023146"/>
    </source>
</evidence>
<dbReference type="Gene3D" id="3.40.50.800">
    <property type="entry name" value="Anticodon-binding domain"/>
    <property type="match status" value="1"/>
</dbReference>
<dbReference type="EC" id="6.1.1.15" evidence="8"/>
<dbReference type="SUPFAM" id="SSF52954">
    <property type="entry name" value="Class II aaRS ABD-related"/>
    <property type="match status" value="1"/>
</dbReference>
<dbReference type="GO" id="GO:0006433">
    <property type="term" value="P:prolyl-tRNA aminoacylation"/>
    <property type="evidence" value="ECO:0007669"/>
    <property type="project" value="UniProtKB-UniRule"/>
</dbReference>
<protein>
    <recommendedName>
        <fullName evidence="8">Proline--tRNA ligase</fullName>
        <ecNumber evidence="8">6.1.1.15</ecNumber>
    </recommendedName>
    <alternativeName>
        <fullName evidence="8">Prolyl-tRNA synthetase</fullName>
        <shortName evidence="8">ProRS</shortName>
    </alternativeName>
</protein>
<dbReference type="CDD" id="cd00862">
    <property type="entry name" value="ProRS_anticodon_zinc"/>
    <property type="match status" value="1"/>
</dbReference>
<keyword evidence="5 8" id="KW-0648">Protein biosynthesis</keyword>
<evidence type="ECO:0000313" key="10">
    <source>
        <dbReference type="EMBL" id="AGC67005.1"/>
    </source>
</evidence>
<evidence type="ECO:0000256" key="2">
    <source>
        <dbReference type="ARBA" id="ARBA00022598"/>
    </source>
</evidence>
<dbReference type="OrthoDB" id="9809052at2"/>
<feature type="domain" description="Aminoacyl-transfer RNA synthetases class-II family profile" evidence="9">
    <location>
        <begin position="40"/>
        <end position="292"/>
    </location>
</feature>
<dbReference type="Pfam" id="PF09180">
    <property type="entry name" value="ProRS-C_1"/>
    <property type="match status" value="1"/>
</dbReference>
<dbReference type="Pfam" id="PF00587">
    <property type="entry name" value="tRNA-synt_2b"/>
    <property type="match status" value="1"/>
</dbReference>
<dbReference type="InterPro" id="IPR033721">
    <property type="entry name" value="ProRS_core_arch_euk"/>
</dbReference>
<dbReference type="Pfam" id="PF03129">
    <property type="entry name" value="HGTP_anticodon"/>
    <property type="match status" value="1"/>
</dbReference>
<dbReference type="HAMAP" id="MF_01571">
    <property type="entry name" value="Pro_tRNA_synth_type3"/>
    <property type="match status" value="1"/>
</dbReference>
<dbReference type="PANTHER" id="PTHR43382">
    <property type="entry name" value="PROLYL-TRNA SYNTHETASE"/>
    <property type="match status" value="1"/>
</dbReference>
<dbReference type="SUPFAM" id="SSF55681">
    <property type="entry name" value="Class II aaRS and biotin synthetases"/>
    <property type="match status" value="1"/>
</dbReference>
<dbReference type="SUPFAM" id="SSF64586">
    <property type="entry name" value="C-terminal domain of ProRS"/>
    <property type="match status" value="1"/>
</dbReference>
<dbReference type="PANTHER" id="PTHR43382:SF2">
    <property type="entry name" value="BIFUNCTIONAL GLUTAMATE_PROLINE--TRNA LIGASE"/>
    <property type="match status" value="1"/>
</dbReference>
<dbReference type="KEGG" id="udi:ASNER_254"/>
<keyword evidence="3 8" id="KW-0547">Nucleotide-binding</keyword>
<dbReference type="GO" id="GO:0017101">
    <property type="term" value="C:aminoacyl-tRNA synthetase multienzyme complex"/>
    <property type="evidence" value="ECO:0007669"/>
    <property type="project" value="TreeGrafter"/>
</dbReference>
<dbReference type="InterPro" id="IPR004499">
    <property type="entry name" value="Pro-tRNA-ligase_IIa_arc-type"/>
</dbReference>
<dbReference type="STRING" id="1133592.ASNER_254"/>
<proteinExistence type="inferred from homology"/>
<comment type="subcellular location">
    <subcellularLocation>
        <location evidence="8">Cytoplasm</location>
    </subcellularLocation>
</comment>
<keyword evidence="1 8" id="KW-0963">Cytoplasm</keyword>
<dbReference type="GO" id="GO:0005524">
    <property type="term" value="F:ATP binding"/>
    <property type="evidence" value="ECO:0007669"/>
    <property type="project" value="UniProtKB-UniRule"/>
</dbReference>
<dbReference type="AlphaFoldDB" id="L7VGA5"/>
<organism evidence="10 11">
    <name type="scientific">Candidatus Uzinura diaspidicola str. ASNER</name>
    <dbReference type="NCBI Taxonomy" id="1133592"/>
    <lineage>
        <taxon>Bacteria</taxon>
        <taxon>Pseudomonadati</taxon>
        <taxon>Bacteroidota</taxon>
        <taxon>Flavobacteriia</taxon>
        <taxon>Flavobacteriales</taxon>
        <taxon>Candidatus Uzinura</taxon>
    </lineage>
</organism>
<dbReference type="EMBL" id="CP003263">
    <property type="protein sequence ID" value="AGC67005.1"/>
    <property type="molecule type" value="Genomic_DNA"/>
</dbReference>
<keyword evidence="2 8" id="KW-0436">Ligase</keyword>
<keyword evidence="6 8" id="KW-0030">Aminoacyl-tRNA synthetase</keyword>
<evidence type="ECO:0000256" key="3">
    <source>
        <dbReference type="ARBA" id="ARBA00022741"/>
    </source>
</evidence>
<evidence type="ECO:0000259" key="9">
    <source>
        <dbReference type="PROSITE" id="PS50862"/>
    </source>
</evidence>
<dbReference type="FunFam" id="3.30.930.10:FF:000037">
    <property type="entry name" value="Proline--tRNA ligase"/>
    <property type="match status" value="1"/>
</dbReference>
<dbReference type="InterPro" id="IPR006195">
    <property type="entry name" value="aa-tRNA-synth_II"/>
</dbReference>
<dbReference type="InterPro" id="IPR045864">
    <property type="entry name" value="aa-tRNA-synth_II/BPL/LPL"/>
</dbReference>
<comment type="subunit">
    <text evidence="8">Homodimer.</text>
</comment>
<dbReference type="GO" id="GO:0004827">
    <property type="term" value="F:proline-tRNA ligase activity"/>
    <property type="evidence" value="ECO:0007669"/>
    <property type="project" value="UniProtKB-UniRule"/>
</dbReference>
<evidence type="ECO:0000256" key="8">
    <source>
        <dbReference type="HAMAP-Rule" id="MF_01571"/>
    </source>
</evidence>
<gene>
    <name evidence="8 10" type="primary">proS</name>
    <name evidence="10" type="ORF">ASNER_254</name>
</gene>
<dbReference type="NCBIfam" id="TIGR00408">
    <property type="entry name" value="proS_fam_I"/>
    <property type="match status" value="1"/>
</dbReference>
<dbReference type="PROSITE" id="PS50862">
    <property type="entry name" value="AA_TRNA_LIGASE_II"/>
    <property type="match status" value="1"/>
</dbReference>
<dbReference type="Gene3D" id="3.30.930.10">
    <property type="entry name" value="Bira Bifunctional Protein, Domain 2"/>
    <property type="match status" value="1"/>
</dbReference>
<evidence type="ECO:0000313" key="11">
    <source>
        <dbReference type="Proteomes" id="UP000011174"/>
    </source>
</evidence>
<dbReference type="Proteomes" id="UP000011174">
    <property type="component" value="Chromosome"/>
</dbReference>
<dbReference type="InterPro" id="IPR016061">
    <property type="entry name" value="Pro-tRNA_ligase_II_C"/>
</dbReference>
<dbReference type="SMART" id="SM00946">
    <property type="entry name" value="ProRS-C_1"/>
    <property type="match status" value="1"/>
</dbReference>
<name>L7VGA5_9FLAO</name>